<evidence type="ECO:0000313" key="2">
    <source>
        <dbReference type="EMBL" id="MCP9548321.1"/>
    </source>
</evidence>
<comment type="caution">
    <text evidence="1">The sequence shown here is derived from an EMBL/GenBank/DDBJ whole genome shotgun (WGS) entry which is preliminary data.</text>
</comment>
<protein>
    <submittedName>
        <fullName evidence="1">Uncharacterized protein</fullName>
    </submittedName>
</protein>
<proteinExistence type="predicted"/>
<name>A0AAP2TQW0_9BACT</name>
<gene>
    <name evidence="1" type="ORF">LYY06_01760</name>
    <name evidence="2" type="ORF">NNC68_02355</name>
</gene>
<organism evidence="1 3">
    <name type="scientific">Segatella copri</name>
    <dbReference type="NCBI Taxonomy" id="165179"/>
    <lineage>
        <taxon>Bacteria</taxon>
        <taxon>Pseudomonadati</taxon>
        <taxon>Bacteroidota</taxon>
        <taxon>Bacteroidia</taxon>
        <taxon>Bacteroidales</taxon>
        <taxon>Prevotellaceae</taxon>
        <taxon>Segatella</taxon>
    </lineage>
</organism>
<dbReference type="RefSeq" id="WP_182384343.1">
    <property type="nucleotide sequence ID" value="NZ_JAJTVO010000002.1"/>
</dbReference>
<reference evidence="1" key="1">
    <citation type="submission" date="2021-12" db="EMBL/GenBank/DDBJ databases">
        <authorList>
            <person name="Lv X."/>
        </authorList>
    </citation>
    <scope>NUCLEOTIDE SEQUENCE</scope>
    <source>
        <strain evidence="1">HF2106</strain>
    </source>
</reference>
<evidence type="ECO:0000313" key="3">
    <source>
        <dbReference type="Proteomes" id="UP001200307"/>
    </source>
</evidence>
<dbReference type="EMBL" id="JANDWU010000002">
    <property type="protein sequence ID" value="MCP9548321.1"/>
    <property type="molecule type" value="Genomic_DNA"/>
</dbReference>
<dbReference type="EMBL" id="JAJTVO010000002">
    <property type="protein sequence ID" value="MCE4120990.1"/>
    <property type="molecule type" value="Genomic_DNA"/>
</dbReference>
<evidence type="ECO:0000313" key="1">
    <source>
        <dbReference type="EMBL" id="MCE4120990.1"/>
    </source>
</evidence>
<accession>A0AAP2TQW0</accession>
<sequence length="51" mass="5675">MTKIFYGLPICLAQAGLVCIEVVINVEFSGNSKLVIDSASFKQLMDMEDEY</sequence>
<reference evidence="2" key="2">
    <citation type="submission" date="2022-07" db="EMBL/GenBank/DDBJ databases">
        <title>Prevotella copri.</title>
        <authorList>
            <person name="Yang C."/>
        </authorList>
    </citation>
    <scope>NUCLEOTIDE SEQUENCE</scope>
    <source>
        <strain evidence="2">HF1805</strain>
    </source>
</reference>
<dbReference type="Proteomes" id="UP001200307">
    <property type="component" value="Unassembled WGS sequence"/>
</dbReference>
<dbReference type="AlphaFoldDB" id="A0AAP2TQW0"/>
<dbReference type="Proteomes" id="UP001205506">
    <property type="component" value="Unassembled WGS sequence"/>
</dbReference>